<name>A0A7H0F2Z0_9CYAN</name>
<proteinExistence type="predicted"/>
<dbReference type="GO" id="GO:0003723">
    <property type="term" value="F:RNA binding"/>
    <property type="evidence" value="ECO:0007669"/>
    <property type="project" value="InterPro"/>
</dbReference>
<dbReference type="Pfam" id="PF20429">
    <property type="entry name" value="Tab2-like_C"/>
    <property type="match status" value="1"/>
</dbReference>
<feature type="domain" description="RNA-binding protein Tab2/Atab2 C-terminal" evidence="1">
    <location>
        <begin position="2"/>
        <end position="153"/>
    </location>
</feature>
<dbReference type="InterPro" id="IPR046761">
    <property type="entry name" value="Tab2-like_C"/>
</dbReference>
<protein>
    <submittedName>
        <fullName evidence="2">DUF1092 family protein</fullName>
    </submittedName>
</protein>
<sequence length="156" mass="17103">MNQLPPMPLPESLWGEEWCFASVSAGDILEEFGSRPIPFRKIPDSFVPANLDLAGTVSIPGVVIYGGKQSLRLARWLNENNPVSLNYIAGAPDGLILQSGSMNRWIVATFTDMDVTAAAKVYQQRKKVSGGVHFLLVQPDNSGITFSGFWLLKDHV</sequence>
<evidence type="ECO:0000313" key="3">
    <source>
        <dbReference type="Proteomes" id="UP000516013"/>
    </source>
</evidence>
<keyword evidence="3" id="KW-1185">Reference proteome</keyword>
<dbReference type="PANTHER" id="PTHR34556">
    <property type="match status" value="1"/>
</dbReference>
<accession>A0A7H0F2Z0</accession>
<evidence type="ECO:0000259" key="1">
    <source>
        <dbReference type="Pfam" id="PF20429"/>
    </source>
</evidence>
<dbReference type="PANTHER" id="PTHR34556:SF2">
    <property type="entry name" value="PROTEIN TAB2 HOMOLOG, CHLOROPLASTIC"/>
    <property type="match status" value="1"/>
</dbReference>
<dbReference type="EMBL" id="CP060822">
    <property type="protein sequence ID" value="QNP30406.1"/>
    <property type="molecule type" value="Genomic_DNA"/>
</dbReference>
<evidence type="ECO:0000313" key="2">
    <source>
        <dbReference type="EMBL" id="QNP30406.1"/>
    </source>
</evidence>
<gene>
    <name evidence="2" type="ORF">IAR63_05015</name>
</gene>
<dbReference type="Proteomes" id="UP000516013">
    <property type="component" value="Chromosome"/>
</dbReference>
<dbReference type="KEGG" id="ccur:IAR63_05015"/>
<dbReference type="InterPro" id="IPR009472">
    <property type="entry name" value="Tab2-like"/>
</dbReference>
<reference evidence="2 3" key="1">
    <citation type="submission" date="2020-08" db="EMBL/GenBank/DDBJ databases">
        <title>Complete genome sequence of Raphidiopsis curvispora isolated from drinking water reservoir in South Korea.</title>
        <authorList>
            <person name="Jeong J."/>
        </authorList>
    </citation>
    <scope>NUCLEOTIDE SEQUENCE [LARGE SCALE GENOMIC DNA]</scope>
    <source>
        <strain evidence="2 3">GIHE-G1</strain>
    </source>
</reference>
<organism evidence="2 3">
    <name type="scientific">Cylindrospermopsis curvispora GIHE-G1</name>
    <dbReference type="NCBI Taxonomy" id="2666332"/>
    <lineage>
        <taxon>Bacteria</taxon>
        <taxon>Bacillati</taxon>
        <taxon>Cyanobacteriota</taxon>
        <taxon>Cyanophyceae</taxon>
        <taxon>Nostocales</taxon>
        <taxon>Aphanizomenonaceae</taxon>
        <taxon>Cylindrospermopsis</taxon>
    </lineage>
</organism>
<dbReference type="AlphaFoldDB" id="A0A7H0F2Z0"/>
<dbReference type="RefSeq" id="WP_187706814.1">
    <property type="nucleotide sequence ID" value="NZ_CP060822.1"/>
</dbReference>